<proteinExistence type="predicted"/>
<reference evidence="2 3" key="1">
    <citation type="submission" date="2016-10" db="EMBL/GenBank/DDBJ databases">
        <title>The Draft Genome Sequence of Actinokineospora bangkokensis 44EHWT reveals the biosynthetic pathway of antifungal compounds Thailandins with unusual extender unit butylmalonyl-CoA.</title>
        <authorList>
            <person name="Greule A."/>
            <person name="Intra B."/>
            <person name="Flemming S."/>
            <person name="Rommel M.G."/>
            <person name="Panbangred W."/>
            <person name="Bechthold A."/>
        </authorList>
    </citation>
    <scope>NUCLEOTIDE SEQUENCE [LARGE SCALE GENOMIC DNA]</scope>
    <source>
        <strain evidence="2 3">44EHW</strain>
    </source>
</reference>
<dbReference type="EMBL" id="MKQR01000011">
    <property type="protein sequence ID" value="OLR93243.1"/>
    <property type="molecule type" value="Genomic_DNA"/>
</dbReference>
<dbReference type="STRING" id="1193682.BJP25_17305"/>
<evidence type="ECO:0000313" key="3">
    <source>
        <dbReference type="Proteomes" id="UP000186040"/>
    </source>
</evidence>
<sequence>MRARNKRAAVVAVAGAAAVGALFATAAPSTAATVRLSYAATGSTALTGLGATLPLGPGTATVEGDLQQGAITGSVDLPESRTKFLLGGFLDTHAKVKVTPTTPLTGTIKAGVVDVSGQFQVQITEVGHFDIGIPLQNCKTTEPVTIALKSGAGFNPSTGGTLTGTYKLPRFADCFVDTEIINLLVVGKDNTISIDLKGDNR</sequence>
<organism evidence="2 3">
    <name type="scientific">Actinokineospora bangkokensis</name>
    <dbReference type="NCBI Taxonomy" id="1193682"/>
    <lineage>
        <taxon>Bacteria</taxon>
        <taxon>Bacillati</taxon>
        <taxon>Actinomycetota</taxon>
        <taxon>Actinomycetes</taxon>
        <taxon>Pseudonocardiales</taxon>
        <taxon>Pseudonocardiaceae</taxon>
        <taxon>Actinokineospora</taxon>
    </lineage>
</organism>
<feature type="chain" id="PRO_5013090694" evidence="1">
    <location>
        <begin position="27"/>
        <end position="201"/>
    </location>
</feature>
<feature type="signal peptide" evidence="1">
    <location>
        <begin position="1"/>
        <end position="26"/>
    </location>
</feature>
<dbReference type="RefSeq" id="WP_075974947.1">
    <property type="nucleotide sequence ID" value="NZ_MKQR01000011.1"/>
</dbReference>
<protein>
    <submittedName>
        <fullName evidence="2">Uncharacterized protein</fullName>
    </submittedName>
</protein>
<evidence type="ECO:0000313" key="2">
    <source>
        <dbReference type="EMBL" id="OLR93243.1"/>
    </source>
</evidence>
<gene>
    <name evidence="2" type="ORF">BJP25_17305</name>
</gene>
<keyword evidence="1" id="KW-0732">Signal</keyword>
<name>A0A1Q9LML2_9PSEU</name>
<keyword evidence="3" id="KW-1185">Reference proteome</keyword>
<accession>A0A1Q9LML2</accession>
<comment type="caution">
    <text evidence="2">The sequence shown here is derived from an EMBL/GenBank/DDBJ whole genome shotgun (WGS) entry which is preliminary data.</text>
</comment>
<dbReference type="OrthoDB" id="4863392at2"/>
<dbReference type="Proteomes" id="UP000186040">
    <property type="component" value="Unassembled WGS sequence"/>
</dbReference>
<dbReference type="AlphaFoldDB" id="A0A1Q9LML2"/>
<evidence type="ECO:0000256" key="1">
    <source>
        <dbReference type="SAM" id="SignalP"/>
    </source>
</evidence>